<sequence>MPVMGPTPAIPDGAQTTEIFEAAQDRFLGSLQPEDHRFYSPCASSTDFLDALKKLECVAKGSSRRAKNLRCLHSLTKHLQPFFNVVNIFIQSNPDVSALFWGSFRLVLHLSSGVVTFFDKLLELLAQLLEVFPRYESVAGLCCDENSGRIRQNIQEVYVDMLEIFQAAVRVFTRSSGKLKRTPVVLGSLLWQPFDVKFQELLEKMEVHKHNITEEVRVWELRRDTKEHVEAAKWREYVRKEHQDAHEERRLAQEERRLMTEERKLMETERDLNEDLRQNVAALLSEIRAAKDDLEKQRLEDTVTRIQKWLKPSDHVNAREMNAKVRNDSTATWIFREQKYRSWLEAMKKSSPGGEERKFGPNLLWLHGHPGSGKTVLATSILDNLDDGLEFPEVEISIVLYHFFQFHSDTASPPVTAYRSLLSQILWHYRHDKNTVDKFSFVMTSKSQGQLHASEKNFVDLIQACLDDKAVVVVDGVDECDDSDSFVNSLLQLSRTCAPKILLLSRISVPRLQHLVRPECRHPLPKTELLGDIRRYCNHELRELIDDDILPWSASEELDGLTSHLVNGADGMFLWARLMMEFLRSPMLTRAVRVRTIKEINFPEGLEKMYKRIFLDINQSGNIPRRLATHVFTWMVHCPKPMTTRQIRQALTIDSVWKSGEESEDVAQFESAVIMACRGLVELVPSSTKPSHSRTLKLIHLTVREILTRQDDDAAAAATLSLGEAPGHNDKNQGSVVAVPRSTIANLRLGRCCLRQLLDHSLNQPLAGTFHKSITSARLAENLPFTDYAAVYWMDHTRASIAHLSDISGQDGQLNKAFETAFSDFAGDLELFLNRPKTVTAWLEAYYTASHTAHPSGSALRRWASWVSDLSQETQLRIKGSLLGLVFEFHCELDRIVKFWGSTLDKSPHVVWDEAAASGLRQSNLFFSPGSTRVTSRAPERPDDPGIAAHPVVVESSVSADGSLLGVLSIWPDKYFVSNHICALSRCLVSYELWPLNASGTRLMWLTAELDGRETERLALLDHLGEYVLVSMGSDLLSFSVSHQIWRLKPSASTLSKGIARDKWATPIQYETVTIQPEPPYEGSEPMGDSVISLNHSGEFVILNECFRGRDQEGVVIIDLRERISAFALTGTPMKAKLLETHTSEPGDRVGFSRTILHPTLPLCVLQEGPSPSLNSRPLVHIWAFQRSRYSLRICRSILTCVQARQRCVPLWFLLHLKPWT</sequence>
<evidence type="ECO:0000259" key="4">
    <source>
        <dbReference type="Pfam" id="PF24883"/>
    </source>
</evidence>
<keyword evidence="1" id="KW-0677">Repeat</keyword>
<dbReference type="InterPro" id="IPR027417">
    <property type="entry name" value="P-loop_NTPase"/>
</dbReference>
<protein>
    <recommendedName>
        <fullName evidence="7">NACHT domain-containing protein</fullName>
    </recommendedName>
</protein>
<reference evidence="5" key="1">
    <citation type="journal article" date="2021" name="Nat. Commun.">
        <title>Genetic determinants of endophytism in the Arabidopsis root mycobiome.</title>
        <authorList>
            <person name="Mesny F."/>
            <person name="Miyauchi S."/>
            <person name="Thiergart T."/>
            <person name="Pickel B."/>
            <person name="Atanasova L."/>
            <person name="Karlsson M."/>
            <person name="Huettel B."/>
            <person name="Barry K.W."/>
            <person name="Haridas S."/>
            <person name="Chen C."/>
            <person name="Bauer D."/>
            <person name="Andreopoulos W."/>
            <person name="Pangilinan J."/>
            <person name="LaButti K."/>
            <person name="Riley R."/>
            <person name="Lipzen A."/>
            <person name="Clum A."/>
            <person name="Drula E."/>
            <person name="Henrissat B."/>
            <person name="Kohler A."/>
            <person name="Grigoriev I.V."/>
            <person name="Martin F.M."/>
            <person name="Hacquard S."/>
        </authorList>
    </citation>
    <scope>NUCLEOTIDE SEQUENCE</scope>
    <source>
        <strain evidence="5">MPI-CAGE-AT-0147</strain>
    </source>
</reference>
<accession>A0A9P9JF89</accession>
<keyword evidence="2" id="KW-0175">Coiled coil</keyword>
<dbReference type="AlphaFoldDB" id="A0A9P9JF89"/>
<evidence type="ECO:0008006" key="7">
    <source>
        <dbReference type="Google" id="ProtNLM"/>
    </source>
</evidence>
<organism evidence="5 6">
    <name type="scientific">Dactylonectria macrodidyma</name>
    <dbReference type="NCBI Taxonomy" id="307937"/>
    <lineage>
        <taxon>Eukaryota</taxon>
        <taxon>Fungi</taxon>
        <taxon>Dikarya</taxon>
        <taxon>Ascomycota</taxon>
        <taxon>Pezizomycotina</taxon>
        <taxon>Sordariomycetes</taxon>
        <taxon>Hypocreomycetidae</taxon>
        <taxon>Hypocreales</taxon>
        <taxon>Nectriaceae</taxon>
        <taxon>Dactylonectria</taxon>
    </lineage>
</organism>
<comment type="caution">
    <text evidence="5">The sequence shown here is derived from an EMBL/GenBank/DDBJ whole genome shotgun (WGS) entry which is preliminary data.</text>
</comment>
<gene>
    <name evidence="5" type="ORF">EDB81DRAFT_376066</name>
</gene>
<feature type="coiled-coil region" evidence="2">
    <location>
        <begin position="242"/>
        <end position="300"/>
    </location>
</feature>
<dbReference type="EMBL" id="JAGMUV010000005">
    <property type="protein sequence ID" value="KAH7155898.1"/>
    <property type="molecule type" value="Genomic_DNA"/>
</dbReference>
<dbReference type="InterPro" id="IPR056125">
    <property type="entry name" value="DUF7708"/>
</dbReference>
<evidence type="ECO:0000256" key="1">
    <source>
        <dbReference type="ARBA" id="ARBA00022737"/>
    </source>
</evidence>
<dbReference type="Pfam" id="PF24883">
    <property type="entry name" value="NPHP3_N"/>
    <property type="match status" value="1"/>
</dbReference>
<feature type="domain" description="Nephrocystin 3-like N-terminal" evidence="4">
    <location>
        <begin position="330"/>
        <end position="506"/>
    </location>
</feature>
<name>A0A9P9JF89_9HYPO</name>
<dbReference type="Pfam" id="PF24809">
    <property type="entry name" value="DUF7708"/>
    <property type="match status" value="1"/>
</dbReference>
<feature type="domain" description="DUF7708" evidence="3">
    <location>
        <begin position="71"/>
        <end position="216"/>
    </location>
</feature>
<dbReference type="Gene3D" id="3.40.50.300">
    <property type="entry name" value="P-loop containing nucleotide triphosphate hydrolases"/>
    <property type="match status" value="1"/>
</dbReference>
<evidence type="ECO:0000313" key="6">
    <source>
        <dbReference type="Proteomes" id="UP000738349"/>
    </source>
</evidence>
<dbReference type="PANTHER" id="PTHR10039:SF14">
    <property type="entry name" value="NACHT DOMAIN-CONTAINING PROTEIN"/>
    <property type="match status" value="1"/>
</dbReference>
<evidence type="ECO:0000259" key="3">
    <source>
        <dbReference type="Pfam" id="PF24809"/>
    </source>
</evidence>
<dbReference type="SUPFAM" id="SSF52540">
    <property type="entry name" value="P-loop containing nucleoside triphosphate hydrolases"/>
    <property type="match status" value="1"/>
</dbReference>
<evidence type="ECO:0000256" key="2">
    <source>
        <dbReference type="SAM" id="Coils"/>
    </source>
</evidence>
<proteinExistence type="predicted"/>
<dbReference type="InterPro" id="IPR056884">
    <property type="entry name" value="NPHP3-like_N"/>
</dbReference>
<dbReference type="Proteomes" id="UP000738349">
    <property type="component" value="Unassembled WGS sequence"/>
</dbReference>
<dbReference type="PANTHER" id="PTHR10039">
    <property type="entry name" value="AMELOGENIN"/>
    <property type="match status" value="1"/>
</dbReference>
<dbReference type="OrthoDB" id="4772757at2759"/>
<keyword evidence="6" id="KW-1185">Reference proteome</keyword>
<evidence type="ECO:0000313" key="5">
    <source>
        <dbReference type="EMBL" id="KAH7155898.1"/>
    </source>
</evidence>